<organism evidence="1 2">
    <name type="scientific">Aerosakkonema funiforme FACHB-1375</name>
    <dbReference type="NCBI Taxonomy" id="2949571"/>
    <lineage>
        <taxon>Bacteria</taxon>
        <taxon>Bacillati</taxon>
        <taxon>Cyanobacteriota</taxon>
        <taxon>Cyanophyceae</taxon>
        <taxon>Oscillatoriophycideae</taxon>
        <taxon>Aerosakkonematales</taxon>
        <taxon>Aerosakkonemataceae</taxon>
        <taxon>Aerosakkonema</taxon>
    </lineage>
</organism>
<evidence type="ECO:0000313" key="2">
    <source>
        <dbReference type="Proteomes" id="UP000641646"/>
    </source>
</evidence>
<comment type="caution">
    <text evidence="1">The sequence shown here is derived from an EMBL/GenBank/DDBJ whole genome shotgun (WGS) entry which is preliminary data.</text>
</comment>
<dbReference type="RefSeq" id="WP_190462756.1">
    <property type="nucleotide sequence ID" value="NZ_JACJPW010000009.1"/>
</dbReference>
<dbReference type="AlphaFoldDB" id="A0A926VCQ5"/>
<evidence type="ECO:0000313" key="1">
    <source>
        <dbReference type="EMBL" id="MBD2180492.1"/>
    </source>
</evidence>
<name>A0A926VCQ5_9CYAN</name>
<reference evidence="1" key="1">
    <citation type="journal article" date="2015" name="ISME J.">
        <title>Draft Genome Sequence of Streptomyces incarnatus NRRL8089, which Produces the Nucleoside Antibiotic Sinefungin.</title>
        <authorList>
            <person name="Oshima K."/>
            <person name="Hattori M."/>
            <person name="Shimizu H."/>
            <person name="Fukuda K."/>
            <person name="Nemoto M."/>
            <person name="Inagaki K."/>
            <person name="Tamura T."/>
        </authorList>
    </citation>
    <scope>NUCLEOTIDE SEQUENCE</scope>
    <source>
        <strain evidence="1">FACHB-1375</strain>
    </source>
</reference>
<keyword evidence="2" id="KW-1185">Reference proteome</keyword>
<dbReference type="EMBL" id="JACJPW010000009">
    <property type="protein sequence ID" value="MBD2180492.1"/>
    <property type="molecule type" value="Genomic_DNA"/>
</dbReference>
<protein>
    <submittedName>
        <fullName evidence="1">Uncharacterized protein</fullName>
    </submittedName>
</protein>
<dbReference type="Proteomes" id="UP000641646">
    <property type="component" value="Unassembled WGS sequence"/>
</dbReference>
<proteinExistence type="predicted"/>
<accession>A0A926VCQ5</accession>
<sequence>MALNIAKLNHKISVLELVKLWEDNHNSIIINLQHLRDNYQRQGLKKIPGSRDEKGNLVPPLLKGEFTDGGEYVRAIAFKLNRNTATINMLTSRPFKLVNGEDGNQITEVAGLLFTDLETFNNYTIVRDGDINVKSLQVKFSSQKVFDLFKEKGVVEKSGNPVENYDFRAEYTICFDNLPLVPEKVHYNHLNGVFDELAEVKVLASILSAFLKKESDTYIPEQVEELKKHYLSKNLYINFPKTTEYASLDSALANGTVDFRKSYKVDIGSKDILNFGKLPSANKFLDRIYEAYNRDTGEKVEKPTFDIALNANIIFAHKTLSSRTKITKVDELMQPIFDDFLGMEDNGSVAAILSKVGADNLMPMLQAKWNGEKVNRDEFVAALTAANEQLEDYVEKVYREKISPLVFYIGSTGHLPDDIDAVAQTAAEIGGKYPNLQFSKYEREGTFFEVGDTIISVYAKYEYYTVKTPA</sequence>
<gene>
    <name evidence="1" type="ORF">H6G03_05120</name>
</gene>
<reference evidence="1" key="2">
    <citation type="submission" date="2020-08" db="EMBL/GenBank/DDBJ databases">
        <authorList>
            <person name="Chen M."/>
            <person name="Teng W."/>
            <person name="Zhao L."/>
            <person name="Hu C."/>
            <person name="Zhou Y."/>
            <person name="Han B."/>
            <person name="Song L."/>
            <person name="Shu W."/>
        </authorList>
    </citation>
    <scope>NUCLEOTIDE SEQUENCE</scope>
    <source>
        <strain evidence="1">FACHB-1375</strain>
    </source>
</reference>